<protein>
    <submittedName>
        <fullName evidence="9">Putative major facilitator, sugar transporter, major facilitator superfamily</fullName>
    </submittedName>
</protein>
<organism evidence="9 10">
    <name type="scientific">Rosa chinensis</name>
    <name type="common">China rose</name>
    <dbReference type="NCBI Taxonomy" id="74649"/>
    <lineage>
        <taxon>Eukaryota</taxon>
        <taxon>Viridiplantae</taxon>
        <taxon>Streptophyta</taxon>
        <taxon>Embryophyta</taxon>
        <taxon>Tracheophyta</taxon>
        <taxon>Spermatophyta</taxon>
        <taxon>Magnoliopsida</taxon>
        <taxon>eudicotyledons</taxon>
        <taxon>Gunneridae</taxon>
        <taxon>Pentapetalae</taxon>
        <taxon>rosids</taxon>
        <taxon>fabids</taxon>
        <taxon>Rosales</taxon>
        <taxon>Rosaceae</taxon>
        <taxon>Rosoideae</taxon>
        <taxon>Rosoideae incertae sedis</taxon>
        <taxon>Rosa</taxon>
    </lineage>
</organism>
<comment type="caution">
    <text evidence="9">The sequence shown here is derived from an EMBL/GenBank/DDBJ whole genome shotgun (WGS) entry which is preliminary data.</text>
</comment>
<dbReference type="InterPro" id="IPR003663">
    <property type="entry name" value="Sugar/inositol_transpt"/>
</dbReference>
<reference evidence="9 10" key="1">
    <citation type="journal article" date="2018" name="Nat. Genet.">
        <title>The Rosa genome provides new insights in the design of modern roses.</title>
        <authorList>
            <person name="Bendahmane M."/>
        </authorList>
    </citation>
    <scope>NUCLEOTIDE SEQUENCE [LARGE SCALE GENOMIC DNA]</scope>
    <source>
        <strain evidence="10">cv. Old Blush</strain>
    </source>
</reference>
<name>A0A2P6R6L1_ROSCH</name>
<dbReference type="Pfam" id="PF00083">
    <property type="entry name" value="Sugar_tr"/>
    <property type="match status" value="2"/>
</dbReference>
<keyword evidence="5 7" id="KW-1133">Transmembrane helix</keyword>
<feature type="transmembrane region" description="Helical" evidence="7">
    <location>
        <begin position="437"/>
        <end position="456"/>
    </location>
</feature>
<dbReference type="PANTHER" id="PTHR48021:SF93">
    <property type="entry name" value="SUGAR TRANSPORTER ERD6-LIKE 1-RELATED"/>
    <property type="match status" value="1"/>
</dbReference>
<dbReference type="EMBL" id="PDCK01000041">
    <property type="protein sequence ID" value="PRQ42073.1"/>
    <property type="molecule type" value="Genomic_DNA"/>
</dbReference>
<dbReference type="InterPro" id="IPR036259">
    <property type="entry name" value="MFS_trans_sf"/>
</dbReference>
<feature type="transmembrane region" description="Helical" evidence="7">
    <location>
        <begin position="400"/>
        <end position="425"/>
    </location>
</feature>
<dbReference type="InterPro" id="IPR044775">
    <property type="entry name" value="MFS_ERD6/Tret1-like"/>
</dbReference>
<keyword evidence="4 7" id="KW-0812">Transmembrane</keyword>
<feature type="transmembrane region" description="Helical" evidence="7">
    <location>
        <begin position="137"/>
        <end position="154"/>
    </location>
</feature>
<dbReference type="PRINTS" id="PR00171">
    <property type="entry name" value="SUGRTRNSPORT"/>
</dbReference>
<dbReference type="Proteomes" id="UP000238479">
    <property type="component" value="Chromosome 3"/>
</dbReference>
<dbReference type="STRING" id="74649.A0A2P6R6L1"/>
<evidence type="ECO:0000256" key="5">
    <source>
        <dbReference type="ARBA" id="ARBA00022989"/>
    </source>
</evidence>
<dbReference type="InterPro" id="IPR050549">
    <property type="entry name" value="MFS_Trehalose_Transporter"/>
</dbReference>
<feature type="transmembrane region" description="Helical" evidence="7">
    <location>
        <begin position="166"/>
        <end position="184"/>
    </location>
</feature>
<dbReference type="GO" id="GO:0051119">
    <property type="term" value="F:sugar transmembrane transporter activity"/>
    <property type="evidence" value="ECO:0007669"/>
    <property type="project" value="InterPro"/>
</dbReference>
<dbReference type="PROSITE" id="PS50850">
    <property type="entry name" value="MFS"/>
    <property type="match status" value="1"/>
</dbReference>
<comment type="similarity">
    <text evidence="2">Belongs to the major facilitator superfamily. Sugar transporter (TC 2.A.1.1) family.</text>
</comment>
<dbReference type="Gramene" id="PRQ42073">
    <property type="protein sequence ID" value="PRQ42073"/>
    <property type="gene ID" value="RchiOBHm_Chr3g0453651"/>
</dbReference>
<dbReference type="GO" id="GO:0016020">
    <property type="term" value="C:membrane"/>
    <property type="evidence" value="ECO:0007669"/>
    <property type="project" value="UniProtKB-SubCell"/>
</dbReference>
<evidence type="ECO:0000256" key="2">
    <source>
        <dbReference type="ARBA" id="ARBA00010992"/>
    </source>
</evidence>
<feature type="transmembrane region" description="Helical" evidence="7">
    <location>
        <begin position="190"/>
        <end position="211"/>
    </location>
</feature>
<feature type="transmembrane region" description="Helical" evidence="7">
    <location>
        <begin position="38"/>
        <end position="59"/>
    </location>
</feature>
<sequence length="513" mass="55189">MGEGLLALSGSESNINRTSGDCSDVITRSRSSSSATPVLVLSTLVALCGSFGYGCAAGYSSSAESGIVEDLGLTVAAYSVFGSIMTIGGMIGALVNGKITDLIGRRGTMWLSEIFNATGWLTIAFAQNAWWLDLGRLSVGFGVGIICYVVPVYIAEITPTDLRGRFTSATQLMLSFGFALTYFLGNVITWRTLAVIGAIPSLVHIIGLFFIPESPRWLAKVGRRKAFEATLQHLRGKNTDISQEAAEIIDYTEMFQQHSERVLDLFQKRYAHSLVVGVGLMSLQQFGGANAVAFYASSIFVDAGKSKALQVWVIIVYSNAMSQNILSIFLILSGFSSSIGTTSLALILIPGVALSVLLTDKAGRRPLLMVSAGGLCLSAFLVGLAFSFQDLHLWKKVTPILVYIGLLGQSVSYATGMAGLPWVIMSEIYPMNVKGSAGSLLSLVKWSCAFIATYTLNFMMDWSSAGTFFFFSAISGITLLFVAKLVPETKGRTLEEIQASIQTRITHFPLTIR</sequence>
<dbReference type="OMA" id="ANWMNYG"/>
<evidence type="ECO:0000256" key="1">
    <source>
        <dbReference type="ARBA" id="ARBA00004141"/>
    </source>
</evidence>
<feature type="transmembrane region" description="Helical" evidence="7">
    <location>
        <begin position="71"/>
        <end position="95"/>
    </location>
</feature>
<evidence type="ECO:0000259" key="8">
    <source>
        <dbReference type="PROSITE" id="PS50850"/>
    </source>
</evidence>
<dbReference type="InterPro" id="IPR020846">
    <property type="entry name" value="MFS_dom"/>
</dbReference>
<feature type="transmembrane region" description="Helical" evidence="7">
    <location>
        <begin position="367"/>
        <end position="388"/>
    </location>
</feature>
<dbReference type="AlphaFoldDB" id="A0A2P6R6L1"/>
<feature type="transmembrane region" description="Helical" evidence="7">
    <location>
        <begin position="311"/>
        <end position="332"/>
    </location>
</feature>
<gene>
    <name evidence="9" type="ORF">RchiOBHm_Chr3g0453651</name>
</gene>
<evidence type="ECO:0000256" key="3">
    <source>
        <dbReference type="ARBA" id="ARBA00022597"/>
    </source>
</evidence>
<evidence type="ECO:0000313" key="9">
    <source>
        <dbReference type="EMBL" id="PRQ42073.1"/>
    </source>
</evidence>
<comment type="subcellular location">
    <subcellularLocation>
        <location evidence="1">Membrane</location>
        <topology evidence="1">Multi-pass membrane protein</topology>
    </subcellularLocation>
</comment>
<proteinExistence type="inferred from homology"/>
<dbReference type="CDD" id="cd17358">
    <property type="entry name" value="MFS_GLUT6_8_Class3_like"/>
    <property type="match status" value="1"/>
</dbReference>
<feature type="transmembrane region" description="Helical" evidence="7">
    <location>
        <begin position="107"/>
        <end position="131"/>
    </location>
</feature>
<keyword evidence="6 7" id="KW-0472">Membrane</keyword>
<evidence type="ECO:0000256" key="4">
    <source>
        <dbReference type="ARBA" id="ARBA00022692"/>
    </source>
</evidence>
<dbReference type="InterPro" id="IPR005828">
    <property type="entry name" value="MFS_sugar_transport-like"/>
</dbReference>
<dbReference type="SUPFAM" id="SSF103473">
    <property type="entry name" value="MFS general substrate transporter"/>
    <property type="match status" value="1"/>
</dbReference>
<feature type="domain" description="Major facilitator superfamily (MFS) profile" evidence="8">
    <location>
        <begin position="38"/>
        <end position="490"/>
    </location>
</feature>
<dbReference type="Gene3D" id="1.20.1250.20">
    <property type="entry name" value="MFS general substrate transporter like domains"/>
    <property type="match status" value="1"/>
</dbReference>
<feature type="transmembrane region" description="Helical" evidence="7">
    <location>
        <begin position="462"/>
        <end position="483"/>
    </location>
</feature>
<feature type="transmembrane region" description="Helical" evidence="7">
    <location>
        <begin position="338"/>
        <end position="358"/>
    </location>
</feature>
<keyword evidence="10" id="KW-1185">Reference proteome</keyword>
<evidence type="ECO:0000313" key="10">
    <source>
        <dbReference type="Proteomes" id="UP000238479"/>
    </source>
</evidence>
<evidence type="ECO:0000256" key="7">
    <source>
        <dbReference type="SAM" id="Phobius"/>
    </source>
</evidence>
<keyword evidence="3 9" id="KW-0813">Transport</keyword>
<keyword evidence="3 9" id="KW-0762">Sugar transport</keyword>
<dbReference type="PANTHER" id="PTHR48021">
    <property type="match status" value="1"/>
</dbReference>
<evidence type="ECO:0000256" key="6">
    <source>
        <dbReference type="ARBA" id="ARBA00023136"/>
    </source>
</evidence>
<accession>A0A2P6R6L1</accession>